<dbReference type="OrthoDB" id="1907165at2"/>
<dbReference type="InterPro" id="IPR006533">
    <property type="entry name" value="T6SS_Vgr_RhsGE"/>
</dbReference>
<dbReference type="Gene3D" id="2.30.110.50">
    <property type="match status" value="1"/>
</dbReference>
<dbReference type="InterPro" id="IPR037026">
    <property type="entry name" value="Vgr_OB-fold_dom_sf"/>
</dbReference>
<comment type="caution">
    <text evidence="4">The sequence shown here is derived from an EMBL/GenBank/DDBJ whole genome shotgun (WGS) entry which is preliminary data.</text>
</comment>
<evidence type="ECO:0000313" key="4">
    <source>
        <dbReference type="EMBL" id="ETD67473.1"/>
    </source>
</evidence>
<feature type="domain" description="Gp5/Type VI secretion system Vgr protein OB-fold" evidence="2">
    <location>
        <begin position="380"/>
        <end position="447"/>
    </location>
</feature>
<dbReference type="RefSeq" id="WP_023952843.1">
    <property type="nucleotide sequence ID" value="NZ_AYSV01000120.1"/>
</dbReference>
<organism evidence="4 5">
    <name type="scientific">Pelistega indica</name>
    <dbReference type="NCBI Taxonomy" id="1414851"/>
    <lineage>
        <taxon>Bacteria</taxon>
        <taxon>Pseudomonadati</taxon>
        <taxon>Pseudomonadota</taxon>
        <taxon>Betaproteobacteria</taxon>
        <taxon>Burkholderiales</taxon>
        <taxon>Alcaligenaceae</taxon>
        <taxon>Pelistega</taxon>
    </lineage>
</organism>
<reference evidence="4 5" key="1">
    <citation type="submission" date="2013-11" db="EMBL/GenBank/DDBJ databases">
        <title>Genomic analysis of Pelistega sp. HM-7.</title>
        <authorList>
            <person name="Kumbhare S.V."/>
            <person name="Shetty S.A."/>
            <person name="Sharma O."/>
            <person name="Dhotre D.P."/>
        </authorList>
    </citation>
    <scope>NUCLEOTIDE SEQUENCE [LARGE SCALE GENOMIC DNA]</scope>
    <source>
        <strain evidence="4 5">HM-7</strain>
    </source>
</reference>
<dbReference type="Pfam" id="PF05954">
    <property type="entry name" value="Phage_GPD"/>
    <property type="match status" value="1"/>
</dbReference>
<evidence type="ECO:0000313" key="5">
    <source>
        <dbReference type="Proteomes" id="UP000018766"/>
    </source>
</evidence>
<dbReference type="PATRIC" id="fig|1414851.3.peg.2354"/>
<dbReference type="Gene3D" id="3.55.50.10">
    <property type="entry name" value="Baseplate protein-like domains"/>
    <property type="match status" value="1"/>
</dbReference>
<dbReference type="InterPro" id="IPR006531">
    <property type="entry name" value="Gp5/Vgr_OB"/>
</dbReference>
<dbReference type="Proteomes" id="UP000018766">
    <property type="component" value="Unassembled WGS sequence"/>
</dbReference>
<dbReference type="EMBL" id="AYSV01000120">
    <property type="protein sequence ID" value="ETD67473.1"/>
    <property type="molecule type" value="Genomic_DNA"/>
</dbReference>
<dbReference type="AlphaFoldDB" id="V8FUV1"/>
<dbReference type="NCBIfam" id="TIGR01646">
    <property type="entry name" value="vgr_GE"/>
    <property type="match status" value="1"/>
</dbReference>
<feature type="domain" description="Gp5/Type VI secretion system Vgr C-terminal trimerisation" evidence="3">
    <location>
        <begin position="465"/>
        <end position="574"/>
    </location>
</feature>
<dbReference type="Pfam" id="PF04717">
    <property type="entry name" value="Phage_base_V"/>
    <property type="match status" value="1"/>
</dbReference>
<gene>
    <name evidence="4" type="ORF">V757_11290</name>
</gene>
<dbReference type="SUPFAM" id="SSF69349">
    <property type="entry name" value="Phage fibre proteins"/>
    <property type="match status" value="1"/>
</dbReference>
<dbReference type="InterPro" id="IPR017847">
    <property type="entry name" value="T6SS_RhsGE_Vgr_subset"/>
</dbReference>
<evidence type="ECO:0000256" key="1">
    <source>
        <dbReference type="ARBA" id="ARBA00005558"/>
    </source>
</evidence>
<dbReference type="InterPro" id="IPR054030">
    <property type="entry name" value="Gp5_Vgr_C"/>
</dbReference>
<keyword evidence="5" id="KW-1185">Reference proteome</keyword>
<protein>
    <submittedName>
        <fullName evidence="4">Type VI secretion protein VgrG</fullName>
    </submittedName>
</protein>
<comment type="similarity">
    <text evidence="1">Belongs to the VgrG protein family.</text>
</comment>
<dbReference type="Pfam" id="PF22178">
    <property type="entry name" value="Gp5_trimer_C"/>
    <property type="match status" value="1"/>
</dbReference>
<evidence type="ECO:0000259" key="3">
    <source>
        <dbReference type="Pfam" id="PF22178"/>
    </source>
</evidence>
<dbReference type="NCBIfam" id="TIGR03361">
    <property type="entry name" value="VI_Rhs_Vgr"/>
    <property type="match status" value="1"/>
</dbReference>
<dbReference type="SUPFAM" id="SSF69279">
    <property type="entry name" value="Phage tail proteins"/>
    <property type="match status" value="2"/>
</dbReference>
<dbReference type="Gene3D" id="2.40.50.230">
    <property type="entry name" value="Gp5 N-terminal domain"/>
    <property type="match status" value="1"/>
</dbReference>
<dbReference type="SUPFAM" id="SSF69255">
    <property type="entry name" value="gp5 N-terminal domain-like"/>
    <property type="match status" value="1"/>
</dbReference>
<dbReference type="Gene3D" id="4.10.220.110">
    <property type="match status" value="1"/>
</dbReference>
<evidence type="ECO:0000259" key="2">
    <source>
        <dbReference type="Pfam" id="PF04717"/>
    </source>
</evidence>
<name>V8FUV1_9BURK</name>
<proteinExistence type="inferred from homology"/>
<accession>V8FUV1</accession>
<sequence length="780" mass="86757">MTRHIEVQTVLGAQYFALKQLRGNETVSTLFDYDIELIAPQEDVDLERLLGTTMTVTIKQENATRYINGIVIRAEYVSPSSDTEREHIYAVKLAPWLWYTSQKSNSRIFQEQSVPDMIKKVVAEYPFELKWQLSESYRSWPYCVQYDETDFQFIARLMEQEGIFYWFEHKDGKHILNLADSSTAYKPIDGESVLPYYSVDQSLPPQGIIVQNWQESQQFFSNKHTMADYFFEKSAQALDVDYTITQPANKQLEIYDPLGGYFERSDGDKYVQVMAESYAWQGHVIQVQANYAMLATGKTFSLKNRENTPDKLWIIGTHIYLSQSARSTQADERDFHIEMTCQAIPTDVPYRHPKITPVPKAYGPMTARVVGTRGEEIFTDKYGRIKVQFHWDREGQRNENSSCWLRVSSPWAGGGFGGVQIPRINDEVIVGFVGGFIDRPIVVGRVYNADNMPTWNFPDDATQMGTVTRTKFGDASTANFMRLQDKPNEEMLGFQAQKDMNTKVKNNEDLAVSGTQTGEHGGTTDLSVGGYDDNIFKDSSTETNQANQVRTIKGTSSETVTGPRTHTLSGNANILMSRGYVQSVSGGLADYTYGAGRDRTVETEYTRTATGPFTRKVSGSETVTINSAQSTTVQGGPQTIETGTMTVTTTAGDATAVSKTDTQVTAGSSISVSTPASIDENTQQVKEDYNNKINLTLIKSADIQNVSTSYTASINLYGANEGMYLSARELSAIKVVAGLNTLDTQLIKYEAVGVALKGVGKSDKAYASPAEFTAITIKNA</sequence>